<keyword evidence="3" id="KW-1185">Reference proteome</keyword>
<dbReference type="AlphaFoldDB" id="A0A2J8AGH1"/>
<evidence type="ECO:0000313" key="2">
    <source>
        <dbReference type="EMBL" id="PNH11628.1"/>
    </source>
</evidence>
<reference evidence="2 3" key="1">
    <citation type="journal article" date="2017" name="Mol. Biol. Evol.">
        <title>The 4-celled Tetrabaena socialis nuclear genome reveals the essential components for genetic control of cell number at the origin of multicellularity in the volvocine lineage.</title>
        <authorList>
            <person name="Featherston J."/>
            <person name="Arakaki Y."/>
            <person name="Hanschen E.R."/>
            <person name="Ferris P.J."/>
            <person name="Michod R.E."/>
            <person name="Olson B.J.S.C."/>
            <person name="Nozaki H."/>
            <person name="Durand P.M."/>
        </authorList>
    </citation>
    <scope>NUCLEOTIDE SEQUENCE [LARGE SCALE GENOMIC DNA]</scope>
    <source>
        <strain evidence="2 3">NIES-571</strain>
    </source>
</reference>
<gene>
    <name evidence="2" type="ORF">TSOC_001529</name>
</gene>
<accession>A0A2J8AGH1</accession>
<sequence length="123" mass="12510">MLRPTSAIDLEEPLLRGGLSPRINHQKRPGGSWRPGLQLLTLAASLSWMAASSWAILVNKLVGYGISMVGFVAYNVIKARQGGPGGKGGVGGGGGAAAVGLGSKEGGGPLLLPVYAPHDGKLR</sequence>
<dbReference type="Proteomes" id="UP000236333">
    <property type="component" value="Unassembled WGS sequence"/>
</dbReference>
<dbReference type="EMBL" id="PGGS01000025">
    <property type="protein sequence ID" value="PNH11628.1"/>
    <property type="molecule type" value="Genomic_DNA"/>
</dbReference>
<keyword evidence="1" id="KW-0472">Membrane</keyword>
<feature type="transmembrane region" description="Helical" evidence="1">
    <location>
        <begin position="61"/>
        <end position="77"/>
    </location>
</feature>
<proteinExistence type="predicted"/>
<protein>
    <submittedName>
        <fullName evidence="2">Uncharacterized protein</fullName>
    </submittedName>
</protein>
<name>A0A2J8AGH1_9CHLO</name>
<evidence type="ECO:0000256" key="1">
    <source>
        <dbReference type="SAM" id="Phobius"/>
    </source>
</evidence>
<organism evidence="2 3">
    <name type="scientific">Tetrabaena socialis</name>
    <dbReference type="NCBI Taxonomy" id="47790"/>
    <lineage>
        <taxon>Eukaryota</taxon>
        <taxon>Viridiplantae</taxon>
        <taxon>Chlorophyta</taxon>
        <taxon>core chlorophytes</taxon>
        <taxon>Chlorophyceae</taxon>
        <taxon>CS clade</taxon>
        <taxon>Chlamydomonadales</taxon>
        <taxon>Tetrabaenaceae</taxon>
        <taxon>Tetrabaena</taxon>
    </lineage>
</organism>
<comment type="caution">
    <text evidence="2">The sequence shown here is derived from an EMBL/GenBank/DDBJ whole genome shotgun (WGS) entry which is preliminary data.</text>
</comment>
<evidence type="ECO:0000313" key="3">
    <source>
        <dbReference type="Proteomes" id="UP000236333"/>
    </source>
</evidence>
<keyword evidence="1" id="KW-0812">Transmembrane</keyword>
<keyword evidence="1" id="KW-1133">Transmembrane helix</keyword>